<dbReference type="Pfam" id="PF19833">
    <property type="entry name" value="RecG_dom3_C"/>
    <property type="match status" value="1"/>
</dbReference>
<evidence type="ECO:0000256" key="15">
    <source>
        <dbReference type="RuleBase" id="RU363016"/>
    </source>
</evidence>
<evidence type="ECO:0000256" key="5">
    <source>
        <dbReference type="ARBA" id="ARBA00022801"/>
    </source>
</evidence>
<dbReference type="RefSeq" id="WP_158739104.1">
    <property type="nucleotide sequence ID" value="NZ_JAFBEP010000006.1"/>
</dbReference>
<evidence type="ECO:0000256" key="3">
    <source>
        <dbReference type="ARBA" id="ARBA00022741"/>
    </source>
</evidence>
<dbReference type="Gene3D" id="2.40.50.140">
    <property type="entry name" value="Nucleic acid-binding proteins"/>
    <property type="match status" value="1"/>
</dbReference>
<evidence type="ECO:0000256" key="14">
    <source>
        <dbReference type="ARBA" id="ARBA00048988"/>
    </source>
</evidence>
<dbReference type="EMBL" id="WSLF01000001">
    <property type="protein sequence ID" value="KAE9637194.1"/>
    <property type="molecule type" value="Genomic_DNA"/>
</dbReference>
<dbReference type="NCBIfam" id="NF008168">
    <property type="entry name" value="PRK10917.2-2"/>
    <property type="match status" value="1"/>
</dbReference>
<comment type="function">
    <text evidence="15">Plays a critical role in recombination and DNA repair. Helps process Holliday junction intermediates to mature products by catalyzing branch migration. Has replication fork regression activity, unwinds stalled or blocked replication forks to make a HJ that can be resolved. Has a DNA unwinding activity characteristic of a DNA helicase with 3'-5' polarity.</text>
</comment>
<dbReference type="InterPro" id="IPR027417">
    <property type="entry name" value="P-loop_NTPase"/>
</dbReference>
<evidence type="ECO:0000256" key="8">
    <source>
        <dbReference type="ARBA" id="ARBA00023125"/>
    </source>
</evidence>
<dbReference type="GO" id="GO:0043138">
    <property type="term" value="F:3'-5' DNA helicase activity"/>
    <property type="evidence" value="ECO:0007669"/>
    <property type="project" value="UniProtKB-EC"/>
</dbReference>
<dbReference type="SUPFAM" id="SSF52540">
    <property type="entry name" value="P-loop containing nucleoside triphosphate hydrolases"/>
    <property type="match status" value="2"/>
</dbReference>
<evidence type="ECO:0000256" key="10">
    <source>
        <dbReference type="ARBA" id="ARBA00023204"/>
    </source>
</evidence>
<dbReference type="GO" id="GO:0003677">
    <property type="term" value="F:DNA binding"/>
    <property type="evidence" value="ECO:0007669"/>
    <property type="project" value="UniProtKB-KW"/>
</dbReference>
<dbReference type="PANTHER" id="PTHR47964:SF1">
    <property type="entry name" value="ATP-DEPENDENT DNA HELICASE HOMOLOG RECG, CHLOROPLASTIC"/>
    <property type="match status" value="1"/>
</dbReference>
<keyword evidence="7 15" id="KW-0067">ATP-binding</keyword>
<dbReference type="GO" id="GO:0016787">
    <property type="term" value="F:hydrolase activity"/>
    <property type="evidence" value="ECO:0007669"/>
    <property type="project" value="UniProtKB-KW"/>
</dbReference>
<dbReference type="GO" id="GO:0006281">
    <property type="term" value="P:DNA repair"/>
    <property type="evidence" value="ECO:0007669"/>
    <property type="project" value="UniProtKB-UniRule"/>
</dbReference>
<keyword evidence="11" id="KW-0413">Isomerase</keyword>
<dbReference type="AlphaFoldDB" id="A0A7C8HIC8"/>
<dbReference type="InterPro" id="IPR012340">
    <property type="entry name" value="NA-bd_OB-fold"/>
</dbReference>
<dbReference type="SUPFAM" id="SSF50249">
    <property type="entry name" value="Nucleic acid-binding proteins"/>
    <property type="match status" value="1"/>
</dbReference>
<dbReference type="SMART" id="SM00490">
    <property type="entry name" value="HELICc"/>
    <property type="match status" value="1"/>
</dbReference>
<evidence type="ECO:0000313" key="18">
    <source>
        <dbReference type="EMBL" id="KAE9637194.1"/>
    </source>
</evidence>
<evidence type="ECO:0000259" key="16">
    <source>
        <dbReference type="PROSITE" id="PS51192"/>
    </source>
</evidence>
<evidence type="ECO:0000256" key="6">
    <source>
        <dbReference type="ARBA" id="ARBA00022806"/>
    </source>
</evidence>
<evidence type="ECO:0000256" key="13">
    <source>
        <dbReference type="ARBA" id="ARBA00034808"/>
    </source>
</evidence>
<feature type="domain" description="Helicase ATP-binding" evidence="16">
    <location>
        <begin position="273"/>
        <end position="434"/>
    </location>
</feature>
<evidence type="ECO:0000259" key="17">
    <source>
        <dbReference type="PROSITE" id="PS51194"/>
    </source>
</evidence>
<dbReference type="Pfam" id="PF17191">
    <property type="entry name" value="RecG_wedge"/>
    <property type="match status" value="1"/>
</dbReference>
<keyword evidence="4 15" id="KW-0227">DNA damage</keyword>
<dbReference type="CDD" id="cd17992">
    <property type="entry name" value="DEXHc_RecG"/>
    <property type="match status" value="1"/>
</dbReference>
<dbReference type="InterPro" id="IPR014001">
    <property type="entry name" value="Helicase_ATP-bd"/>
</dbReference>
<gene>
    <name evidence="18" type="primary">recG</name>
    <name evidence="18" type="ORF">GND95_01825</name>
</gene>
<dbReference type="Proteomes" id="UP000483018">
    <property type="component" value="Unassembled WGS sequence"/>
</dbReference>
<organism evidence="18 19">
    <name type="scientific">Defluviitalea raffinosedens</name>
    <dbReference type="NCBI Taxonomy" id="1450156"/>
    <lineage>
        <taxon>Bacteria</taxon>
        <taxon>Bacillati</taxon>
        <taxon>Bacillota</taxon>
        <taxon>Clostridia</taxon>
        <taxon>Lachnospirales</taxon>
        <taxon>Defluviitaleaceae</taxon>
        <taxon>Defluviitalea</taxon>
    </lineage>
</organism>
<dbReference type="PROSITE" id="PS51194">
    <property type="entry name" value="HELICASE_CTER"/>
    <property type="match status" value="1"/>
</dbReference>
<proteinExistence type="inferred from homology"/>
<dbReference type="NCBIfam" id="NF008165">
    <property type="entry name" value="PRK10917.1-3"/>
    <property type="match status" value="1"/>
</dbReference>
<dbReference type="InterPro" id="IPR047112">
    <property type="entry name" value="RecG/Mfd"/>
</dbReference>
<dbReference type="InterPro" id="IPR004609">
    <property type="entry name" value="ATP-dep_DNA_helicase_RecG"/>
</dbReference>
<evidence type="ECO:0000256" key="7">
    <source>
        <dbReference type="ARBA" id="ARBA00022840"/>
    </source>
</evidence>
<dbReference type="InterPro" id="IPR045562">
    <property type="entry name" value="RecG_dom3_C"/>
</dbReference>
<dbReference type="Pfam" id="PF00271">
    <property type="entry name" value="Helicase_C"/>
    <property type="match status" value="1"/>
</dbReference>
<dbReference type="PANTHER" id="PTHR47964">
    <property type="entry name" value="ATP-DEPENDENT DNA HELICASE HOMOLOG RECG, CHLOROPLASTIC"/>
    <property type="match status" value="1"/>
</dbReference>
<evidence type="ECO:0000256" key="4">
    <source>
        <dbReference type="ARBA" id="ARBA00022763"/>
    </source>
</evidence>
<dbReference type="GO" id="GO:0006310">
    <property type="term" value="P:DNA recombination"/>
    <property type="evidence" value="ECO:0007669"/>
    <property type="project" value="UniProtKB-UniRule"/>
</dbReference>
<keyword evidence="9 15" id="KW-0233">DNA recombination</keyword>
<name>A0A7C8HIC8_9FIRM</name>
<dbReference type="CDD" id="cd04488">
    <property type="entry name" value="RecG_wedge_OBF"/>
    <property type="match status" value="1"/>
</dbReference>
<reference evidence="18 19" key="1">
    <citation type="submission" date="2019-12" db="EMBL/GenBank/DDBJ databases">
        <title>Defluviitalea raffinosedens, isolated from a biogas fermenter, genome sequencing and characterization.</title>
        <authorList>
            <person name="Rettenmaier R."/>
            <person name="Schneider M."/>
            <person name="Neuhaus K."/>
            <person name="Liebl W."/>
            <person name="Zverlov V."/>
        </authorList>
    </citation>
    <scope>NUCLEOTIDE SEQUENCE [LARGE SCALE GENOMIC DNA]</scope>
    <source>
        <strain evidence="18 19">249c-K6</strain>
    </source>
</reference>
<dbReference type="InterPro" id="IPR011545">
    <property type="entry name" value="DEAD/DEAH_box_helicase_dom"/>
</dbReference>
<protein>
    <recommendedName>
        <fullName evidence="2 15">ATP-dependent DNA helicase RecG</fullName>
        <ecNumber evidence="13 15">5.6.2.4</ecNumber>
    </recommendedName>
</protein>
<comment type="catalytic activity">
    <reaction evidence="14 15">
        <text>ATP + H2O = ADP + phosphate + H(+)</text>
        <dbReference type="Rhea" id="RHEA:13065"/>
        <dbReference type="ChEBI" id="CHEBI:15377"/>
        <dbReference type="ChEBI" id="CHEBI:15378"/>
        <dbReference type="ChEBI" id="CHEBI:30616"/>
        <dbReference type="ChEBI" id="CHEBI:43474"/>
        <dbReference type="ChEBI" id="CHEBI:456216"/>
        <dbReference type="EC" id="5.6.2.4"/>
    </reaction>
</comment>
<dbReference type="GO" id="GO:0005524">
    <property type="term" value="F:ATP binding"/>
    <property type="evidence" value="ECO:0007669"/>
    <property type="project" value="UniProtKB-KW"/>
</dbReference>
<keyword evidence="8" id="KW-0238">DNA-binding</keyword>
<feature type="domain" description="Helicase C-terminal" evidence="17">
    <location>
        <begin position="456"/>
        <end position="612"/>
    </location>
</feature>
<dbReference type="SMART" id="SM00487">
    <property type="entry name" value="DEXDc"/>
    <property type="match status" value="1"/>
</dbReference>
<dbReference type="NCBIfam" id="TIGR00643">
    <property type="entry name" value="recG"/>
    <property type="match status" value="1"/>
</dbReference>
<comment type="similarity">
    <text evidence="1 15">Belongs to the helicase family. RecG subfamily.</text>
</comment>
<comment type="caution">
    <text evidence="18">The sequence shown here is derived from an EMBL/GenBank/DDBJ whole genome shotgun (WGS) entry which is preliminary data.</text>
</comment>
<dbReference type="OrthoDB" id="9804325at2"/>
<sequence length="684" mass="78641">MNLSDPVESIKGVGEQTLKKLNKLNIYTVGDLLYHFPREYEDRSKIRKISEIEYNEVNTILAKIGTLPQNLKKGRQILTKVNLRDDSGSLFAVWFGQPYLKKQFQLNDTYLFSGKVTFKYGQIQMESPDYEKVAEDQNIFARPIIPIYPSTYKLSQKIIRQLIRNALDETQNQLIEFLPLWIRKKYQLADYNYSMNNIHFPESDQSYFIARNRLVFEELFLLQMGLMSIKNQMDQKRKGIAFKSISELGEFIRSLPFELTSAQKRVVEEIKKDMISEKVMNRLVQGDVGSGKTIVAAIALFIAVKNNYQGVMMAPTEVLATQHYQGLAPILNQFNIRTGLLTGSLTKKQKENILKQIKEGEIDIVFGTHALIQENVAFKALGLVITDEQHRFGVRQRTILSEKGSNPDVLVMTATPIPRTLALILYGDLDISIIDELPPGRQKIDTYSVNSSYRHRVYQFIKKELMSGRQAYIICPMVEESDDQELQSVISYTDQIKHEFEEYNISYLHGKMKPKEKQKVMEEFLKGEIHILVSTTVIEVGVNVPNATIMLIENAERFGLAQLHQLRGRVGRGQFKSYCILITDSKSKVTMERMKVMKKTNNGFEISETDLKIRGPGEFFGTRQHGLPDLKIANLYKDISILKKAQEACIEVLNMDPNLEKEEHQLLKSRIHQLFSEKIKEISL</sequence>
<evidence type="ECO:0000256" key="11">
    <source>
        <dbReference type="ARBA" id="ARBA00023235"/>
    </source>
</evidence>
<accession>A0A7C8HIC8</accession>
<keyword evidence="6 15" id="KW-0347">Helicase</keyword>
<dbReference type="InterPro" id="IPR033454">
    <property type="entry name" value="RecG_wedge"/>
</dbReference>
<keyword evidence="19" id="KW-1185">Reference proteome</keyword>
<keyword evidence="5 15" id="KW-0378">Hydrolase</keyword>
<comment type="catalytic activity">
    <reaction evidence="12 15">
        <text>Couples ATP hydrolysis with the unwinding of duplex DNA by translocating in the 3'-5' direction.</text>
        <dbReference type="EC" id="5.6.2.4"/>
    </reaction>
</comment>
<keyword evidence="3 15" id="KW-0547">Nucleotide-binding</keyword>
<evidence type="ECO:0000256" key="12">
    <source>
        <dbReference type="ARBA" id="ARBA00034617"/>
    </source>
</evidence>
<dbReference type="Gene3D" id="1.10.150.20">
    <property type="entry name" value="5' to 3' exonuclease, C-terminal subdomain"/>
    <property type="match status" value="1"/>
</dbReference>
<evidence type="ECO:0000256" key="2">
    <source>
        <dbReference type="ARBA" id="ARBA00017846"/>
    </source>
</evidence>
<dbReference type="Gene3D" id="3.40.50.300">
    <property type="entry name" value="P-loop containing nucleotide triphosphate hydrolases"/>
    <property type="match status" value="2"/>
</dbReference>
<dbReference type="InterPro" id="IPR001650">
    <property type="entry name" value="Helicase_C-like"/>
</dbReference>
<evidence type="ECO:0000313" key="19">
    <source>
        <dbReference type="Proteomes" id="UP000483018"/>
    </source>
</evidence>
<evidence type="ECO:0000256" key="9">
    <source>
        <dbReference type="ARBA" id="ARBA00023172"/>
    </source>
</evidence>
<keyword evidence="10 15" id="KW-0234">DNA repair</keyword>
<dbReference type="EC" id="5.6.2.4" evidence="13 15"/>
<dbReference type="PROSITE" id="PS51192">
    <property type="entry name" value="HELICASE_ATP_BIND_1"/>
    <property type="match status" value="1"/>
</dbReference>
<evidence type="ECO:0000256" key="1">
    <source>
        <dbReference type="ARBA" id="ARBA00007504"/>
    </source>
</evidence>
<dbReference type="Pfam" id="PF00270">
    <property type="entry name" value="DEAD"/>
    <property type="match status" value="1"/>
</dbReference>